<dbReference type="InterPro" id="IPR036322">
    <property type="entry name" value="WD40_repeat_dom_sf"/>
</dbReference>
<feature type="compositionally biased region" description="Low complexity" evidence="1">
    <location>
        <begin position="10"/>
        <end position="26"/>
    </location>
</feature>
<feature type="compositionally biased region" description="Polar residues" evidence="1">
    <location>
        <begin position="849"/>
        <end position="860"/>
    </location>
</feature>
<comment type="caution">
    <text evidence="2">The sequence shown here is derived from an EMBL/GenBank/DDBJ whole genome shotgun (WGS) entry which is preliminary data.</text>
</comment>
<protein>
    <recommendedName>
        <fullName evidence="4">WD40 repeat-like protein</fullName>
    </recommendedName>
</protein>
<reference evidence="2 3" key="1">
    <citation type="submission" date="2018-02" db="EMBL/GenBank/DDBJ databases">
        <title>Draft genome sequences of Elsinoe sp., causing black scab on jojoba.</title>
        <authorList>
            <person name="Stodart B."/>
            <person name="Jeffress S."/>
            <person name="Ash G."/>
            <person name="Arun Chinnappa K."/>
        </authorList>
    </citation>
    <scope>NUCLEOTIDE SEQUENCE [LARGE SCALE GENOMIC DNA]</scope>
    <source>
        <strain evidence="2 3">Hillstone_2</strain>
    </source>
</reference>
<feature type="region of interest" description="Disordered" evidence="1">
    <location>
        <begin position="1064"/>
        <end position="1107"/>
    </location>
</feature>
<feature type="region of interest" description="Disordered" evidence="1">
    <location>
        <begin position="792"/>
        <end position="919"/>
    </location>
</feature>
<feature type="region of interest" description="Disordered" evidence="1">
    <location>
        <begin position="1"/>
        <end position="26"/>
    </location>
</feature>
<gene>
    <name evidence="2" type="ORF">C1H76_6641</name>
</gene>
<dbReference type="SMART" id="SM00320">
    <property type="entry name" value="WD40"/>
    <property type="match status" value="4"/>
</dbReference>
<feature type="compositionally biased region" description="Low complexity" evidence="1">
    <location>
        <begin position="730"/>
        <end position="741"/>
    </location>
</feature>
<dbReference type="AlphaFoldDB" id="A0A4U7AWR9"/>
<evidence type="ECO:0008006" key="4">
    <source>
        <dbReference type="Google" id="ProtNLM"/>
    </source>
</evidence>
<feature type="compositionally biased region" description="Polar residues" evidence="1">
    <location>
        <begin position="1136"/>
        <end position="1146"/>
    </location>
</feature>
<feature type="compositionally biased region" description="Polar residues" evidence="1">
    <location>
        <begin position="984"/>
        <end position="993"/>
    </location>
</feature>
<evidence type="ECO:0000256" key="1">
    <source>
        <dbReference type="SAM" id="MobiDB-lite"/>
    </source>
</evidence>
<dbReference type="EMBL" id="PTQR01000082">
    <property type="protein sequence ID" value="TKX21100.1"/>
    <property type="molecule type" value="Genomic_DNA"/>
</dbReference>
<feature type="compositionally biased region" description="Pro residues" evidence="1">
    <location>
        <begin position="945"/>
        <end position="956"/>
    </location>
</feature>
<sequence length="1255" mass="138519">MPQSRRSRLTDTSTTTTTSRRSSSQGRIRYRIPRNHHLLITTPGAIHAWDCYGIHKIFNSSRQGILAAKASKDGSQVLAVADSQVVVLHDCRRNREESWGLNSSDGHLRLLEYASDAKSLFLSTTLTGAVQCYSVHEARMSRPTQEHPSAPTVLAVNGTAQLMISASESPPVIYIQNVHLETPAHKLKPSASKTPVVVAAFHPDRSDIFLLGFKDGTLAAYDATRLARKNGARMDVNASLDMEGDAAEIAVFRRLHRTMNRSSADPDFNFSAGHFSANHSTIHDCSVGVTAAAFIPGYLTRAVSVGGDGRCRIVDFVKSGAVLQTWNMHAHATSLAVLQHRKLEGPTRVKKQSSEARPGSCIFAVGLENGKVVLYDTLGGQIHAISVDRDTTILGLEWTEGTTPAAIRDSDMMPRRLKHASVILTESGEETEVQSVREEPIPGNIDRYQRRDSRRKSRVVAALTLPETQPYREEIGEDFGTVIRSPPLSNQAERIQLGSGTGKFADLFSPQRQSRRDGPTRFRPHSPTYSPARPRISSNTFTRHTDSDDDVSPKTATEESRSTLTFEPAELDPNLTLSYLNAPTNTSQTLGSGFRQDRTFMVTPGYMVTSSSDYSFSSDPPTLVTGQIKIPVAPPGHILVPPARPISRQERRHAHPSPAKPKRRSQQRPSFTAYMNRTAATDLRRRSRRTESITTFSQQRRTSGAAISTDSQVDDEGQWLTSGSETEKATSTLPTTLPPTRTMDMFAPSHLVNVPWKESVKRPAQSLISPQTIYYDAPTYPPTRNNGRLLESLRRNRPQTTIKAFPYTSFMPSDPSKMPRPQQYHPPPTSKSPEITITPPAPERRSSKPIGTSGQATLRSPQRVKFDTPRQHNDDYFHSKREKDLPNLPGGFPMSTTSEEGFTAPETQPGFLNGRGDFTPTSAAIRAFCPRESSLAQTKSKPAQPARPSPPKPNPSVPMSKYNPSTQAVPASSPEFEKRIPGHYSSQTETETPASVPKEANWRALEMGMGLSNRRRQSVIGPNERAKGKAVLREGPARRSRFTEGQIDGLVEAIVDAVQKASDVGEMGKRNRRGEREGDEGEERSTREMGNVEGTGAVSASSSGLTSSPLRVIRYYEEKEVSGDLDNMDWQKEKGNNNQFEQSENAGQERGVRTGVREEGAEKRHGRVLEGRLDGSGELSGGQTAIDDQGTQERSCPCCETLVEEISMLRQEIVGLRADLTGDSMGTDEGRRRDGRRRQRRTRRGNDLYSFSETR</sequence>
<dbReference type="Proteomes" id="UP000308133">
    <property type="component" value="Unassembled WGS sequence"/>
</dbReference>
<feature type="compositionally biased region" description="Basic and acidic residues" evidence="1">
    <location>
        <begin position="1024"/>
        <end position="1037"/>
    </location>
</feature>
<dbReference type="InterPro" id="IPR001680">
    <property type="entry name" value="WD40_rpt"/>
</dbReference>
<feature type="compositionally biased region" description="Basic residues" evidence="1">
    <location>
        <begin position="650"/>
        <end position="666"/>
    </location>
</feature>
<evidence type="ECO:0000313" key="2">
    <source>
        <dbReference type="EMBL" id="TKX21100.1"/>
    </source>
</evidence>
<dbReference type="InterPro" id="IPR015943">
    <property type="entry name" value="WD40/YVTN_repeat-like_dom_sf"/>
</dbReference>
<feature type="compositionally biased region" description="Basic and acidic residues" evidence="1">
    <location>
        <begin position="864"/>
        <end position="885"/>
    </location>
</feature>
<feature type="compositionally biased region" description="Basic and acidic residues" evidence="1">
    <location>
        <begin position="1150"/>
        <end position="1175"/>
    </location>
</feature>
<dbReference type="Gene3D" id="2.130.10.10">
    <property type="entry name" value="YVTN repeat-like/Quinoprotein amine dehydrogenase"/>
    <property type="match status" value="1"/>
</dbReference>
<accession>A0A4U7AWR9</accession>
<feature type="region of interest" description="Disordered" evidence="1">
    <location>
        <begin position="1218"/>
        <end position="1255"/>
    </location>
</feature>
<feature type="region of interest" description="Disordered" evidence="1">
    <location>
        <begin position="1126"/>
        <end position="1194"/>
    </location>
</feature>
<dbReference type="SUPFAM" id="SSF50978">
    <property type="entry name" value="WD40 repeat-like"/>
    <property type="match status" value="1"/>
</dbReference>
<proteinExistence type="predicted"/>
<feature type="region of interest" description="Disordered" evidence="1">
    <location>
        <begin position="933"/>
        <end position="1038"/>
    </location>
</feature>
<evidence type="ECO:0000313" key="3">
    <source>
        <dbReference type="Proteomes" id="UP000308133"/>
    </source>
</evidence>
<feature type="compositionally biased region" description="Low complexity" evidence="1">
    <location>
        <begin position="1094"/>
        <end position="1107"/>
    </location>
</feature>
<name>A0A4U7AWR9_9PEZI</name>
<organism evidence="2 3">
    <name type="scientific">Elsinoe australis</name>
    <dbReference type="NCBI Taxonomy" id="40998"/>
    <lineage>
        <taxon>Eukaryota</taxon>
        <taxon>Fungi</taxon>
        <taxon>Dikarya</taxon>
        <taxon>Ascomycota</taxon>
        <taxon>Pezizomycotina</taxon>
        <taxon>Dothideomycetes</taxon>
        <taxon>Dothideomycetidae</taxon>
        <taxon>Myriangiales</taxon>
        <taxon>Elsinoaceae</taxon>
        <taxon>Elsinoe</taxon>
    </lineage>
</organism>
<feature type="region of interest" description="Disordered" evidence="1">
    <location>
        <begin position="501"/>
        <end position="569"/>
    </location>
</feature>
<feature type="region of interest" description="Disordered" evidence="1">
    <location>
        <begin position="635"/>
        <end position="741"/>
    </location>
</feature>
<feature type="compositionally biased region" description="Polar residues" evidence="1">
    <location>
        <begin position="696"/>
        <end position="711"/>
    </location>
</feature>
<feature type="compositionally biased region" description="Basic residues" evidence="1">
    <location>
        <begin position="1233"/>
        <end position="1243"/>
    </location>
</feature>